<keyword evidence="2" id="KW-1185">Reference proteome</keyword>
<evidence type="ECO:0000313" key="2">
    <source>
        <dbReference type="Proteomes" id="UP001174691"/>
    </source>
</evidence>
<name>A0AA38VGW7_9PEZI</name>
<comment type="caution">
    <text evidence="1">The sequence shown here is derived from an EMBL/GenBank/DDBJ whole genome shotgun (WGS) entry which is preliminary data.</text>
</comment>
<sequence length="117" mass="13071">MRLFLLDIHWEGVGEAKMAKHLSADTRQLREAAKAYLRSKPLAFNAKLSDRDAVKLRPGAQGFLRFYVTEIVLSHGGDKIDLSSVTGDISKLVRHQEEARPDAQLVCKITLRGSPDE</sequence>
<gene>
    <name evidence="1" type="ORF">NKR19_g9597</name>
</gene>
<dbReference type="AlphaFoldDB" id="A0AA38VGW7"/>
<evidence type="ECO:0000313" key="1">
    <source>
        <dbReference type="EMBL" id="KAJ9131257.1"/>
    </source>
</evidence>
<dbReference type="EMBL" id="JANBVN010000241">
    <property type="protein sequence ID" value="KAJ9131257.1"/>
    <property type="molecule type" value="Genomic_DNA"/>
</dbReference>
<protein>
    <submittedName>
        <fullName evidence="1">Uncharacterized protein</fullName>
    </submittedName>
</protein>
<organism evidence="1 2">
    <name type="scientific">Coniochaeta hoffmannii</name>
    <dbReference type="NCBI Taxonomy" id="91930"/>
    <lineage>
        <taxon>Eukaryota</taxon>
        <taxon>Fungi</taxon>
        <taxon>Dikarya</taxon>
        <taxon>Ascomycota</taxon>
        <taxon>Pezizomycotina</taxon>
        <taxon>Sordariomycetes</taxon>
        <taxon>Sordariomycetidae</taxon>
        <taxon>Coniochaetales</taxon>
        <taxon>Coniochaetaceae</taxon>
        <taxon>Coniochaeta</taxon>
    </lineage>
</organism>
<proteinExistence type="predicted"/>
<dbReference type="Proteomes" id="UP001174691">
    <property type="component" value="Unassembled WGS sequence"/>
</dbReference>
<reference evidence="1" key="1">
    <citation type="submission" date="2022-07" db="EMBL/GenBank/DDBJ databases">
        <title>Fungi with potential for degradation of polypropylene.</title>
        <authorList>
            <person name="Gostincar C."/>
        </authorList>
    </citation>
    <scope>NUCLEOTIDE SEQUENCE</scope>
    <source>
        <strain evidence="1">EXF-13287</strain>
    </source>
</reference>
<accession>A0AA38VGW7</accession>